<dbReference type="Gene3D" id="3.40.50.1000">
    <property type="entry name" value="HAD superfamily/HAD-like"/>
    <property type="match status" value="1"/>
</dbReference>
<keyword evidence="6" id="KW-1185">Reference proteome</keyword>
<evidence type="ECO:0000256" key="3">
    <source>
        <dbReference type="ARBA" id="ARBA00022723"/>
    </source>
</evidence>
<evidence type="ECO:0000256" key="1">
    <source>
        <dbReference type="ARBA" id="ARBA00001946"/>
    </source>
</evidence>
<keyword evidence="5" id="KW-0378">Hydrolase</keyword>
<dbReference type="Proteomes" id="UP000304880">
    <property type="component" value="Unassembled WGS sequence"/>
</dbReference>
<dbReference type="SFLD" id="SFLDS00003">
    <property type="entry name" value="Haloacid_Dehalogenase"/>
    <property type="match status" value="1"/>
</dbReference>
<proteinExistence type="inferred from homology"/>
<evidence type="ECO:0000256" key="4">
    <source>
        <dbReference type="ARBA" id="ARBA00022842"/>
    </source>
</evidence>
<dbReference type="PANTHER" id="PTHR46193">
    <property type="entry name" value="6-PHOSPHOGLUCONATE PHOSPHATASE"/>
    <property type="match status" value="1"/>
</dbReference>
<name>A0A5C4R192_9RHOB</name>
<dbReference type="EMBL" id="VDDC01000077">
    <property type="protein sequence ID" value="TNH37534.1"/>
    <property type="molecule type" value="Genomic_DNA"/>
</dbReference>
<dbReference type="GO" id="GO:0046872">
    <property type="term" value="F:metal ion binding"/>
    <property type="evidence" value="ECO:0007669"/>
    <property type="project" value="UniProtKB-KW"/>
</dbReference>
<evidence type="ECO:0000256" key="2">
    <source>
        <dbReference type="ARBA" id="ARBA00006171"/>
    </source>
</evidence>
<gene>
    <name evidence="5" type="ORF">FHD67_19810</name>
</gene>
<dbReference type="Pfam" id="PF00702">
    <property type="entry name" value="Hydrolase"/>
    <property type="match status" value="1"/>
</dbReference>
<dbReference type="AlphaFoldDB" id="A0A5C4R192"/>
<dbReference type="CDD" id="cd07526">
    <property type="entry name" value="HAD_BPGM_like"/>
    <property type="match status" value="1"/>
</dbReference>
<dbReference type="InterPro" id="IPR051600">
    <property type="entry name" value="Beta-PGM-like"/>
</dbReference>
<dbReference type="RefSeq" id="WP_139599806.1">
    <property type="nucleotide sequence ID" value="NZ_VDDC01000077.1"/>
</dbReference>
<dbReference type="GO" id="GO:0016787">
    <property type="term" value="F:hydrolase activity"/>
    <property type="evidence" value="ECO:0007669"/>
    <property type="project" value="UniProtKB-KW"/>
</dbReference>
<dbReference type="InterPro" id="IPR023198">
    <property type="entry name" value="PGP-like_dom2"/>
</dbReference>
<keyword evidence="3" id="KW-0479">Metal-binding</keyword>
<sequence>MRFDLKSSKEICLIFDLDGTLVDSESINAKALIALYEKLPITVEELVCDYRGWKLATIVADIEKRFGAIARPGAQDRYHAAVEALFTTDLRAFDGVKTALQALTYPKCVASSAPKSKIETALHAVGLLEVFGPHLFSSYEVGHWKPDPRLFLHAAERMGYAPENCFVIEDSLVGIQAAEAAGMTPFLFGSAHAYHASCLNFQNYSDLQSMLEAAISRRSR</sequence>
<dbReference type="NCBIfam" id="TIGR01509">
    <property type="entry name" value="HAD-SF-IA-v3"/>
    <property type="match status" value="1"/>
</dbReference>
<organism evidence="5 6">
    <name type="scientific">Paracoccus haeundaensis</name>
    <dbReference type="NCBI Taxonomy" id="225362"/>
    <lineage>
        <taxon>Bacteria</taxon>
        <taxon>Pseudomonadati</taxon>
        <taxon>Pseudomonadota</taxon>
        <taxon>Alphaproteobacteria</taxon>
        <taxon>Rhodobacterales</taxon>
        <taxon>Paracoccaceae</taxon>
        <taxon>Paracoccus</taxon>
    </lineage>
</organism>
<protein>
    <submittedName>
        <fullName evidence="5">HAD family hydrolase</fullName>
    </submittedName>
</protein>
<dbReference type="InterPro" id="IPR023214">
    <property type="entry name" value="HAD_sf"/>
</dbReference>
<dbReference type="InterPro" id="IPR006439">
    <property type="entry name" value="HAD-SF_hydro_IA"/>
</dbReference>
<comment type="caution">
    <text evidence="5">The sequence shown here is derived from an EMBL/GenBank/DDBJ whole genome shotgun (WGS) entry which is preliminary data.</text>
</comment>
<keyword evidence="4" id="KW-0460">Magnesium</keyword>
<accession>A0A5C4R192</accession>
<comment type="cofactor">
    <cofactor evidence="1">
        <name>Mg(2+)</name>
        <dbReference type="ChEBI" id="CHEBI:18420"/>
    </cofactor>
</comment>
<dbReference type="SUPFAM" id="SSF56784">
    <property type="entry name" value="HAD-like"/>
    <property type="match status" value="1"/>
</dbReference>
<comment type="similarity">
    <text evidence="2">Belongs to the HAD-like hydrolase superfamily. CbbY/CbbZ/Gph/YieH family.</text>
</comment>
<evidence type="ECO:0000313" key="6">
    <source>
        <dbReference type="Proteomes" id="UP000304880"/>
    </source>
</evidence>
<dbReference type="Gene3D" id="1.10.150.240">
    <property type="entry name" value="Putative phosphatase, domain 2"/>
    <property type="match status" value="1"/>
</dbReference>
<dbReference type="SFLD" id="SFLDG01129">
    <property type="entry name" value="C1.5:_HAD__Beta-PGM__Phosphata"/>
    <property type="match status" value="1"/>
</dbReference>
<dbReference type="InterPro" id="IPR036412">
    <property type="entry name" value="HAD-like_sf"/>
</dbReference>
<evidence type="ECO:0000313" key="5">
    <source>
        <dbReference type="EMBL" id="TNH37534.1"/>
    </source>
</evidence>
<reference evidence="5 6" key="1">
    <citation type="submission" date="2019-06" db="EMBL/GenBank/DDBJ databases">
        <authorList>
            <person name="Li J."/>
        </authorList>
    </citation>
    <scope>NUCLEOTIDE SEQUENCE [LARGE SCALE GENOMIC DNA]</scope>
    <source>
        <strain evidence="5 6">CGMCC 1.8012</strain>
    </source>
</reference>
<dbReference type="PANTHER" id="PTHR46193:SF10">
    <property type="entry name" value="6-PHOSPHOGLUCONATE PHOSPHATASE"/>
    <property type="match status" value="1"/>
</dbReference>